<dbReference type="EMBL" id="BGPR01015559">
    <property type="protein sequence ID" value="GBN69736.1"/>
    <property type="molecule type" value="Genomic_DNA"/>
</dbReference>
<evidence type="ECO:0000256" key="1">
    <source>
        <dbReference type="SAM" id="MobiDB-lite"/>
    </source>
</evidence>
<sequence length="94" mass="10892">MRRRESKNEENYCVVKSTTSAHWKVEESSEFEEGNQENIQYWLECDVDDPDFQVLADDGIIASAIDDQDSCDDKVRSSDRDIVEKEPSTEEAFH</sequence>
<accession>A0A4Y2R2B6</accession>
<reference evidence="3 4" key="1">
    <citation type="journal article" date="2019" name="Sci. Rep.">
        <title>Orb-weaving spider Araneus ventricosus genome elucidates the spidroin gene catalogue.</title>
        <authorList>
            <person name="Kono N."/>
            <person name="Nakamura H."/>
            <person name="Ohtoshi R."/>
            <person name="Moran D.A.P."/>
            <person name="Shinohara A."/>
            <person name="Yoshida Y."/>
            <person name="Fujiwara M."/>
            <person name="Mori M."/>
            <person name="Tomita M."/>
            <person name="Arakawa K."/>
        </authorList>
    </citation>
    <scope>NUCLEOTIDE SEQUENCE [LARGE SCALE GENOMIC DNA]</scope>
</reference>
<evidence type="ECO:0000313" key="2">
    <source>
        <dbReference type="EMBL" id="GBN69736.1"/>
    </source>
</evidence>
<evidence type="ECO:0000313" key="4">
    <source>
        <dbReference type="Proteomes" id="UP000499080"/>
    </source>
</evidence>
<keyword evidence="4" id="KW-1185">Reference proteome</keyword>
<proteinExistence type="predicted"/>
<organism evidence="3 4">
    <name type="scientific">Araneus ventricosus</name>
    <name type="common">Orbweaver spider</name>
    <name type="synonym">Epeira ventricosa</name>
    <dbReference type="NCBI Taxonomy" id="182803"/>
    <lineage>
        <taxon>Eukaryota</taxon>
        <taxon>Metazoa</taxon>
        <taxon>Ecdysozoa</taxon>
        <taxon>Arthropoda</taxon>
        <taxon>Chelicerata</taxon>
        <taxon>Arachnida</taxon>
        <taxon>Araneae</taxon>
        <taxon>Araneomorphae</taxon>
        <taxon>Entelegynae</taxon>
        <taxon>Araneoidea</taxon>
        <taxon>Araneidae</taxon>
        <taxon>Araneus</taxon>
    </lineage>
</organism>
<comment type="caution">
    <text evidence="3">The sequence shown here is derived from an EMBL/GenBank/DDBJ whole genome shotgun (WGS) entry which is preliminary data.</text>
</comment>
<feature type="region of interest" description="Disordered" evidence="1">
    <location>
        <begin position="68"/>
        <end position="94"/>
    </location>
</feature>
<dbReference type="EMBL" id="BGPR01015560">
    <property type="protein sequence ID" value="GBN69741.1"/>
    <property type="molecule type" value="Genomic_DNA"/>
</dbReference>
<dbReference type="Proteomes" id="UP000499080">
    <property type="component" value="Unassembled WGS sequence"/>
</dbReference>
<protein>
    <submittedName>
        <fullName evidence="3">Uncharacterized protein</fullName>
    </submittedName>
</protein>
<dbReference type="AlphaFoldDB" id="A0A4Y2R2B6"/>
<evidence type="ECO:0000313" key="3">
    <source>
        <dbReference type="EMBL" id="GBN69741.1"/>
    </source>
</evidence>
<name>A0A4Y2R2B6_ARAVE</name>
<feature type="compositionally biased region" description="Basic and acidic residues" evidence="1">
    <location>
        <begin position="71"/>
        <end position="94"/>
    </location>
</feature>
<gene>
    <name evidence="3" type="ORF">AVEN_124384_1</name>
    <name evidence="2" type="ORF">AVEN_195761_1</name>
</gene>